<keyword evidence="6" id="KW-1185">Reference proteome</keyword>
<keyword evidence="1" id="KW-0677">Repeat</keyword>
<dbReference type="SMART" id="SM00054">
    <property type="entry name" value="EFh"/>
    <property type="match status" value="2"/>
</dbReference>
<dbReference type="Proteomes" id="UP000749646">
    <property type="component" value="Unassembled WGS sequence"/>
</dbReference>
<dbReference type="PROSITE" id="PS50222">
    <property type="entry name" value="EF_HAND_2"/>
    <property type="match status" value="2"/>
</dbReference>
<dbReference type="OrthoDB" id="26525at2759"/>
<dbReference type="InterPro" id="IPR050230">
    <property type="entry name" value="CALM/Myosin/TropC-like"/>
</dbReference>
<protein>
    <recommendedName>
        <fullName evidence="4">EF-hand domain-containing protein</fullName>
    </recommendedName>
</protein>
<evidence type="ECO:0000256" key="3">
    <source>
        <dbReference type="SAM" id="MobiDB-lite"/>
    </source>
</evidence>
<reference evidence="5" key="1">
    <citation type="journal article" date="2020" name="Fungal Divers.">
        <title>Resolving the Mortierellaceae phylogeny through synthesis of multi-gene phylogenetics and phylogenomics.</title>
        <authorList>
            <person name="Vandepol N."/>
            <person name="Liber J."/>
            <person name="Desiro A."/>
            <person name="Na H."/>
            <person name="Kennedy M."/>
            <person name="Barry K."/>
            <person name="Grigoriev I.V."/>
            <person name="Miller A.N."/>
            <person name="O'Donnell K."/>
            <person name="Stajich J.E."/>
            <person name="Bonito G."/>
        </authorList>
    </citation>
    <scope>NUCLEOTIDE SEQUENCE</scope>
    <source>
        <strain evidence="5">MES-2147</strain>
    </source>
</reference>
<feature type="compositionally biased region" description="Acidic residues" evidence="3">
    <location>
        <begin position="149"/>
        <end position="163"/>
    </location>
</feature>
<feature type="domain" description="EF-hand" evidence="4">
    <location>
        <begin position="203"/>
        <end position="238"/>
    </location>
</feature>
<dbReference type="PANTHER" id="PTHR23048:SF59">
    <property type="entry name" value="EF-HAND SUPERFAMILY PROTEIN"/>
    <property type="match status" value="1"/>
</dbReference>
<evidence type="ECO:0000313" key="5">
    <source>
        <dbReference type="EMBL" id="KAF9920346.1"/>
    </source>
</evidence>
<evidence type="ECO:0000256" key="2">
    <source>
        <dbReference type="ARBA" id="ARBA00022837"/>
    </source>
</evidence>
<dbReference type="Gene3D" id="1.10.238.10">
    <property type="entry name" value="EF-hand"/>
    <property type="match status" value="1"/>
</dbReference>
<gene>
    <name evidence="5" type="ORF">BGZ65_011340</name>
</gene>
<evidence type="ECO:0000313" key="6">
    <source>
        <dbReference type="Proteomes" id="UP000749646"/>
    </source>
</evidence>
<dbReference type="Pfam" id="PF13499">
    <property type="entry name" value="EF-hand_7"/>
    <property type="match status" value="1"/>
</dbReference>
<feature type="compositionally biased region" description="Polar residues" evidence="3">
    <location>
        <begin position="115"/>
        <end position="124"/>
    </location>
</feature>
<evidence type="ECO:0000256" key="1">
    <source>
        <dbReference type="ARBA" id="ARBA00022737"/>
    </source>
</evidence>
<dbReference type="SUPFAM" id="SSF47473">
    <property type="entry name" value="EF-hand"/>
    <property type="match status" value="1"/>
</dbReference>
<accession>A0A9P6IH86</accession>
<dbReference type="GO" id="GO:0005509">
    <property type="term" value="F:calcium ion binding"/>
    <property type="evidence" value="ECO:0007669"/>
    <property type="project" value="InterPro"/>
</dbReference>
<name>A0A9P6IH86_9FUNG</name>
<comment type="caution">
    <text evidence="5">The sequence shown here is derived from an EMBL/GenBank/DDBJ whole genome shotgun (WGS) entry which is preliminary data.</text>
</comment>
<proteinExistence type="predicted"/>
<feature type="compositionally biased region" description="Basic residues" evidence="3">
    <location>
        <begin position="83"/>
        <end position="100"/>
    </location>
</feature>
<feature type="domain" description="EF-hand" evidence="4">
    <location>
        <begin position="239"/>
        <end position="274"/>
    </location>
</feature>
<dbReference type="AlphaFoldDB" id="A0A9P6IH86"/>
<dbReference type="PANTHER" id="PTHR23048">
    <property type="entry name" value="MYOSIN LIGHT CHAIN 1, 3"/>
    <property type="match status" value="1"/>
</dbReference>
<dbReference type="InterPro" id="IPR011992">
    <property type="entry name" value="EF-hand-dom_pair"/>
</dbReference>
<dbReference type="FunFam" id="1.10.238.10:FF:000003">
    <property type="entry name" value="Calmodulin A"/>
    <property type="match status" value="1"/>
</dbReference>
<dbReference type="EMBL" id="JAAAHW010011279">
    <property type="protein sequence ID" value="KAF9920346.1"/>
    <property type="molecule type" value="Genomic_DNA"/>
</dbReference>
<feature type="compositionally biased region" description="Acidic residues" evidence="3">
    <location>
        <begin position="173"/>
        <end position="185"/>
    </location>
</feature>
<dbReference type="InterPro" id="IPR002048">
    <property type="entry name" value="EF_hand_dom"/>
</dbReference>
<organism evidence="5 6">
    <name type="scientific">Modicella reniformis</name>
    <dbReference type="NCBI Taxonomy" id="1440133"/>
    <lineage>
        <taxon>Eukaryota</taxon>
        <taxon>Fungi</taxon>
        <taxon>Fungi incertae sedis</taxon>
        <taxon>Mucoromycota</taxon>
        <taxon>Mortierellomycotina</taxon>
        <taxon>Mortierellomycetes</taxon>
        <taxon>Mortierellales</taxon>
        <taxon>Mortierellaceae</taxon>
        <taxon>Modicella</taxon>
    </lineage>
</organism>
<dbReference type="CDD" id="cd00051">
    <property type="entry name" value="EFh"/>
    <property type="match status" value="1"/>
</dbReference>
<feature type="region of interest" description="Disordered" evidence="3">
    <location>
        <begin position="78"/>
        <end position="187"/>
    </location>
</feature>
<sequence>MTTRRRSTQERTFISSEILPEHKSIPSSYEKQLENTFRLYATETKGGKLSIRKLQLAMRTLGFEATIDDVREIVDKTPSLSIHQRKNRQMSSQHKSHSNSRNKTEKTKNKNTNTGPQATTSTITGARRGSRAVIVASRSGSTPKYFHPDDDDGIELDSDEDMYRDEPEHNDSWDEDEDRDSDDDPQFTLSDFITLMTPDKDQFIQDEVSRVFQLFDTQGKGTVRLEDLRRVVTNLGISMNDDELREMIEEADPSGKGGVSENAFKDIMKNTGFLDEPDMHKL</sequence>
<dbReference type="GO" id="GO:0016460">
    <property type="term" value="C:myosin II complex"/>
    <property type="evidence" value="ECO:0007669"/>
    <property type="project" value="TreeGrafter"/>
</dbReference>
<keyword evidence="2" id="KW-0106">Calcium</keyword>
<evidence type="ECO:0000259" key="4">
    <source>
        <dbReference type="PROSITE" id="PS50222"/>
    </source>
</evidence>